<name>A0AB73MZH6_MYCCH</name>
<dbReference type="SUPFAM" id="SSF46785">
    <property type="entry name" value="Winged helix' DNA-binding domain"/>
    <property type="match status" value="1"/>
</dbReference>
<proteinExistence type="predicted"/>
<dbReference type="CDD" id="cd00090">
    <property type="entry name" value="HTH_ARSR"/>
    <property type="match status" value="1"/>
</dbReference>
<feature type="domain" description="HTH hxlR-type" evidence="4">
    <location>
        <begin position="14"/>
        <end position="110"/>
    </location>
</feature>
<keyword evidence="2" id="KW-0238">DNA-binding</keyword>
<dbReference type="PANTHER" id="PTHR33204:SF18">
    <property type="entry name" value="TRANSCRIPTIONAL REGULATORY PROTEIN"/>
    <property type="match status" value="1"/>
</dbReference>
<dbReference type="Proteomes" id="UP000180113">
    <property type="component" value="Unassembled WGS sequence"/>
</dbReference>
<dbReference type="PANTHER" id="PTHR33204">
    <property type="entry name" value="TRANSCRIPTIONAL REGULATOR, MARR FAMILY"/>
    <property type="match status" value="1"/>
</dbReference>
<dbReference type="InterPro" id="IPR011991">
    <property type="entry name" value="ArsR-like_HTH"/>
</dbReference>
<dbReference type="AlphaFoldDB" id="A0AB73MZH6"/>
<gene>
    <name evidence="5" type="ORF">BKG62_21305</name>
</gene>
<dbReference type="InterPro" id="IPR036388">
    <property type="entry name" value="WH-like_DNA-bd_sf"/>
</dbReference>
<evidence type="ECO:0000313" key="5">
    <source>
        <dbReference type="EMBL" id="OHT48176.1"/>
    </source>
</evidence>
<dbReference type="PROSITE" id="PS51118">
    <property type="entry name" value="HTH_HXLR"/>
    <property type="match status" value="1"/>
</dbReference>
<dbReference type="EMBL" id="MLHW01000019">
    <property type="protein sequence ID" value="OHT48176.1"/>
    <property type="molecule type" value="Genomic_DNA"/>
</dbReference>
<organism evidence="5 6">
    <name type="scientific">Mycobacteroides chelonae</name>
    <name type="common">Mycobacterium chelonae</name>
    <dbReference type="NCBI Taxonomy" id="1774"/>
    <lineage>
        <taxon>Bacteria</taxon>
        <taxon>Bacillati</taxon>
        <taxon>Actinomycetota</taxon>
        <taxon>Actinomycetes</taxon>
        <taxon>Mycobacteriales</taxon>
        <taxon>Mycobacteriaceae</taxon>
        <taxon>Mycobacteroides</taxon>
    </lineage>
</organism>
<dbReference type="InterPro" id="IPR036390">
    <property type="entry name" value="WH_DNA-bd_sf"/>
</dbReference>
<sequence>MGNSQAHLELFADCRLRAVFDLFAHRWDLVVMAALHDGPRRRNDLHERIGGLSDKVLTESLRRLLSAGLLTRRRYEQMPPRVEYELTTLGMSLVDGPMCVWGDWIHEHGDQILAAQENSAKHLRLHP</sequence>
<dbReference type="InterPro" id="IPR002577">
    <property type="entry name" value="HTH_HxlR"/>
</dbReference>
<evidence type="ECO:0000256" key="3">
    <source>
        <dbReference type="ARBA" id="ARBA00023163"/>
    </source>
</evidence>
<keyword evidence="3" id="KW-0804">Transcription</keyword>
<evidence type="ECO:0000259" key="4">
    <source>
        <dbReference type="PROSITE" id="PS51118"/>
    </source>
</evidence>
<dbReference type="RefSeq" id="WP_070919065.1">
    <property type="nucleotide sequence ID" value="NZ_CP058976.1"/>
</dbReference>
<evidence type="ECO:0000256" key="1">
    <source>
        <dbReference type="ARBA" id="ARBA00023015"/>
    </source>
</evidence>
<dbReference type="Pfam" id="PF01638">
    <property type="entry name" value="HxlR"/>
    <property type="match status" value="1"/>
</dbReference>
<keyword evidence="1" id="KW-0805">Transcription regulation</keyword>
<protein>
    <submittedName>
        <fullName evidence="5">Transcriptional regulator</fullName>
    </submittedName>
</protein>
<accession>A0AB73MZH6</accession>
<evidence type="ECO:0000256" key="2">
    <source>
        <dbReference type="ARBA" id="ARBA00023125"/>
    </source>
</evidence>
<comment type="caution">
    <text evidence="5">The sequence shown here is derived from an EMBL/GenBank/DDBJ whole genome shotgun (WGS) entry which is preliminary data.</text>
</comment>
<reference evidence="5 6" key="1">
    <citation type="submission" date="2016-10" db="EMBL/GenBank/DDBJ databases">
        <title>Evaluation of Human, Animal and Environmental Mycobacterium chelonae Isolates by Core Genome Phylogenomic Analysis, Targeted Gene Comparison, and Anti-microbial Susceptibility Patterns: A Tale of Mistaken Identities.</title>
        <authorList>
            <person name="Fogelson S.B."/>
            <person name="Camus A.C."/>
            <person name="Lorenz W."/>
            <person name="Vasireddy R."/>
            <person name="Vasireddy S."/>
            <person name="Smith T."/>
            <person name="Brown-Elliott B.A."/>
            <person name="Wallace R.J.Jr."/>
            <person name="Hasan N.A."/>
            <person name="Reischl U."/>
            <person name="Sanchez S."/>
        </authorList>
    </citation>
    <scope>NUCLEOTIDE SEQUENCE [LARGE SCALE GENOMIC DNA]</scope>
    <source>
        <strain evidence="5 6">42895</strain>
    </source>
</reference>
<evidence type="ECO:0000313" key="6">
    <source>
        <dbReference type="Proteomes" id="UP000180113"/>
    </source>
</evidence>
<dbReference type="GO" id="GO:0003677">
    <property type="term" value="F:DNA binding"/>
    <property type="evidence" value="ECO:0007669"/>
    <property type="project" value="UniProtKB-KW"/>
</dbReference>
<dbReference type="Gene3D" id="1.10.10.10">
    <property type="entry name" value="Winged helix-like DNA-binding domain superfamily/Winged helix DNA-binding domain"/>
    <property type="match status" value="1"/>
</dbReference>